<dbReference type="GeneID" id="45762651"/>
<protein>
    <recommendedName>
        <fullName evidence="1">DNA primase/polymerase bifunctional N-terminal domain-containing protein</fullName>
    </recommendedName>
</protein>
<dbReference type="RefSeq" id="WP_043080541.1">
    <property type="nucleotide sequence ID" value="NZ_CP011530.1"/>
</dbReference>
<dbReference type="KEGG" id="miz:BAB75_01870"/>
<proteinExistence type="predicted"/>
<dbReference type="InterPro" id="IPR015330">
    <property type="entry name" value="DNA_primase/pol_bifunc_N"/>
</dbReference>
<dbReference type="SUPFAM" id="SSF56747">
    <property type="entry name" value="Prim-pol domain"/>
    <property type="match status" value="1"/>
</dbReference>
<dbReference type="Proteomes" id="UP000037843">
    <property type="component" value="Unassembled WGS sequence"/>
</dbReference>
<gene>
    <name evidence="2" type="ORF">AN908_28115</name>
    <name evidence="3" type="ORF">AN912_30190</name>
</gene>
<dbReference type="EMBL" id="LJFO01000033">
    <property type="protein sequence ID" value="KPG02323.1"/>
    <property type="molecule type" value="Genomic_DNA"/>
</dbReference>
<dbReference type="AlphaFoldDB" id="A0A7V8LJ50"/>
<feature type="domain" description="DNA primase/polymerase bifunctional N-terminal" evidence="1">
    <location>
        <begin position="31"/>
        <end position="235"/>
    </location>
</feature>
<evidence type="ECO:0000313" key="4">
    <source>
        <dbReference type="Proteomes" id="UP000037843"/>
    </source>
</evidence>
<dbReference type="Proteomes" id="UP000037962">
    <property type="component" value="Unassembled WGS sequence"/>
</dbReference>
<organism evidence="2 4">
    <name type="scientific">Mycobacteroides immunogenum</name>
    <dbReference type="NCBI Taxonomy" id="83262"/>
    <lineage>
        <taxon>Bacteria</taxon>
        <taxon>Bacillati</taxon>
        <taxon>Actinomycetota</taxon>
        <taxon>Actinomycetes</taxon>
        <taxon>Mycobacteriales</taxon>
        <taxon>Mycobacteriaceae</taxon>
        <taxon>Mycobacteroides</taxon>
    </lineage>
</organism>
<dbReference type="SMART" id="SM00943">
    <property type="entry name" value="Prim-Pol"/>
    <property type="match status" value="1"/>
</dbReference>
<evidence type="ECO:0000313" key="3">
    <source>
        <dbReference type="EMBL" id="KPG20282.1"/>
    </source>
</evidence>
<comment type="caution">
    <text evidence="2">The sequence shown here is derived from an EMBL/GenBank/DDBJ whole genome shotgun (WGS) entry which is preliminary data.</text>
</comment>
<dbReference type="EMBL" id="LJFS01000081">
    <property type="protein sequence ID" value="KPG20282.1"/>
    <property type="molecule type" value="Genomic_DNA"/>
</dbReference>
<evidence type="ECO:0000313" key="5">
    <source>
        <dbReference type="Proteomes" id="UP000037962"/>
    </source>
</evidence>
<evidence type="ECO:0000259" key="1">
    <source>
        <dbReference type="SMART" id="SM00943"/>
    </source>
</evidence>
<accession>A0A7V8LJ50</accession>
<dbReference type="Pfam" id="PF09250">
    <property type="entry name" value="Prim-Pol"/>
    <property type="match status" value="1"/>
</dbReference>
<reference evidence="4 5" key="1">
    <citation type="submission" date="2015-09" db="EMBL/GenBank/DDBJ databases">
        <title>Genome Sequences of Mycobacterium immunogenum Isolates, Recuperated from a Chloraminated Drinking Water Distribution System Simulator Subjected to Episodes of Nitrification.</title>
        <authorList>
            <person name="Gomez-Alvarez V."/>
            <person name="Revetta R.P."/>
        </authorList>
    </citation>
    <scope>NUCLEOTIDE SEQUENCE [LARGE SCALE GENOMIC DNA]</scope>
    <source>
        <strain evidence="2 4">H008</strain>
        <strain evidence="3 5">H076</strain>
    </source>
</reference>
<name>A0A7V8LJ50_9MYCO</name>
<sequence length="887" mass="94138">MIGTGETTTDPLASVLASRNAGDKHDLAAYAGHLIKAGVEVVLVEPNGKTPLDFRTEAMKRADAKTSAHLRGDGTVKAGWYSGTRNVARAKKLLERAAEQGITPNLGVHIGGSRYVLVDMDNAGDVAAAQALWASHGDILPPVTVRTPGQRDDDGRLEHDGQAGHLWLRLPDGVDPASLRSYSEPLTKDEKESQGRGGYVVMVGHGKGALLPPSTRAEGPYVYLDSGITEAPIWLIELLTKPTRVEGQRDGQDTRSEAVAAWEDGTAWAALLEPRGWTPTGNTETCGCSTWTRPGKNVAGAKSAVAHEAACDALGESSKVGALHLYSDAGPAELGGERTWSKVAFVAAMEGLSIPEAKTQLGIVDAAPEVDLPVLGAELGRKLGEKLAAKRAHLSVVPDDNDNEKSVKADSAVEKNPFGVEPLHPSQLPAIEGDFWDRSPILQWLAKDAETEGVSAWAQLGVALAHVSTYVPHHVVLPTASGAAPRTLGEGGSLNFACVLVGESGAGKSQILRHMQAVLPPDCLVVGAGTGQGWVKKYVHTETETDPQTKQKLKVRVRDRYTMLVAAPEIDSFMADFYRAGSKTGSVLRELLSGDATSNVTAEADREATLKAGSYRFAVTMGAQPSHMAAMFTPAEISGGTPQRFPLLPVSADLRSRTTPSSVPTPTLPLFPSAGPQFVSPGDADDGEVLPAPHVIPWPAAARAHMAQIRAERDTLAARGYVPTLGMSPEEREEHTARTIQNHTVLTRLRVMALLAILHGRSEPTDEDWDAAGVFVRIHLGMLSAVWAELKESGDADARETGRRNGIAYAAADASKADATAASVERVATRLRKHLAAHGPTAGAALRRTLASRDRHLFRHAVQELADSGLLVFDGTTYSTVVAFQSA</sequence>
<evidence type="ECO:0000313" key="2">
    <source>
        <dbReference type="EMBL" id="KPG02323.1"/>
    </source>
</evidence>
<keyword evidence="5" id="KW-1185">Reference proteome</keyword>